<reference evidence="2" key="1">
    <citation type="submission" date="2022-11" db="UniProtKB">
        <authorList>
            <consortium name="WormBaseParasite"/>
        </authorList>
    </citation>
    <scope>IDENTIFICATION</scope>
</reference>
<dbReference type="Proteomes" id="UP000887565">
    <property type="component" value="Unplaced"/>
</dbReference>
<accession>A0A915JSM8</accession>
<keyword evidence="1" id="KW-1185">Reference proteome</keyword>
<protein>
    <submittedName>
        <fullName evidence="2">Uncharacterized protein</fullName>
    </submittedName>
</protein>
<organism evidence="1 2">
    <name type="scientific">Romanomermis culicivorax</name>
    <name type="common">Nematode worm</name>
    <dbReference type="NCBI Taxonomy" id="13658"/>
    <lineage>
        <taxon>Eukaryota</taxon>
        <taxon>Metazoa</taxon>
        <taxon>Ecdysozoa</taxon>
        <taxon>Nematoda</taxon>
        <taxon>Enoplea</taxon>
        <taxon>Dorylaimia</taxon>
        <taxon>Mermithida</taxon>
        <taxon>Mermithoidea</taxon>
        <taxon>Mermithidae</taxon>
        <taxon>Romanomermis</taxon>
    </lineage>
</organism>
<proteinExistence type="predicted"/>
<dbReference type="WBParaSite" id="nRc.2.0.1.t29113-RA">
    <property type="protein sequence ID" value="nRc.2.0.1.t29113-RA"/>
    <property type="gene ID" value="nRc.2.0.1.g29113"/>
</dbReference>
<evidence type="ECO:0000313" key="1">
    <source>
        <dbReference type="Proteomes" id="UP000887565"/>
    </source>
</evidence>
<name>A0A915JSM8_ROMCU</name>
<dbReference type="AlphaFoldDB" id="A0A915JSM8"/>
<evidence type="ECO:0000313" key="2">
    <source>
        <dbReference type="WBParaSite" id="nRc.2.0.1.t29113-RA"/>
    </source>
</evidence>
<sequence>MKNVYCTKNLFFHDDDGAKNYNPVLNKIDACRHLSTTPEVLTIQPDLLSYYFFHNNKTFSAINIHFLLDFFTCPNV</sequence>